<keyword evidence="3" id="KW-0865">Zymogen</keyword>
<evidence type="ECO:0000256" key="1">
    <source>
        <dbReference type="ARBA" id="ARBA00006586"/>
    </source>
</evidence>
<evidence type="ECO:0000313" key="7">
    <source>
        <dbReference type="Proteomes" id="UP000032544"/>
    </source>
</evidence>
<dbReference type="Gene3D" id="3.60.20.10">
    <property type="entry name" value="Glutamine Phosphoribosylpyrophosphate, subunit 1, domain 1"/>
    <property type="match status" value="1"/>
</dbReference>
<keyword evidence="5" id="KW-0479">Metal-binding</keyword>
<proteinExistence type="inferred from homology"/>
<keyword evidence="7" id="KW-1185">Reference proteome</keyword>
<feature type="active site" description="Nucleophile" evidence="4">
    <location>
        <position position="259"/>
    </location>
</feature>
<evidence type="ECO:0000256" key="5">
    <source>
        <dbReference type="PIRSR" id="PIRSR001227-2"/>
    </source>
</evidence>
<dbReference type="PIRSF" id="PIRSF001227">
    <property type="entry name" value="Pen_acylase"/>
    <property type="match status" value="1"/>
</dbReference>
<dbReference type="AlphaFoldDB" id="A0A0D8JAX3"/>
<dbReference type="GO" id="GO:0046872">
    <property type="term" value="F:metal ion binding"/>
    <property type="evidence" value="ECO:0007669"/>
    <property type="project" value="UniProtKB-KW"/>
</dbReference>
<dbReference type="InterPro" id="IPR043147">
    <property type="entry name" value="Penicillin_amidase_A-knob"/>
</dbReference>
<dbReference type="MEROPS" id="S45.003"/>
<dbReference type="InterPro" id="IPR023343">
    <property type="entry name" value="Penicillin_amidase_dom1"/>
</dbReference>
<dbReference type="EMBL" id="JRHC01000004">
    <property type="protein sequence ID" value="KJF42938.1"/>
    <property type="molecule type" value="Genomic_DNA"/>
</dbReference>
<dbReference type="Proteomes" id="UP000032544">
    <property type="component" value="Unassembled WGS sequence"/>
</dbReference>
<evidence type="ECO:0000256" key="4">
    <source>
        <dbReference type="PIRSR" id="PIRSR001227-1"/>
    </source>
</evidence>
<dbReference type="CDD" id="cd03747">
    <property type="entry name" value="Ntn_PGA_like"/>
    <property type="match status" value="1"/>
</dbReference>
<organism evidence="6 7">
    <name type="scientific">Draconibacterium sediminis</name>
    <dbReference type="NCBI Taxonomy" id="1544798"/>
    <lineage>
        <taxon>Bacteria</taxon>
        <taxon>Pseudomonadati</taxon>
        <taxon>Bacteroidota</taxon>
        <taxon>Bacteroidia</taxon>
        <taxon>Marinilabiliales</taxon>
        <taxon>Prolixibacteraceae</taxon>
        <taxon>Draconibacterium</taxon>
    </lineage>
</organism>
<dbReference type="InterPro" id="IPR002692">
    <property type="entry name" value="S45"/>
</dbReference>
<reference evidence="6 7" key="1">
    <citation type="submission" date="2014-09" db="EMBL/GenBank/DDBJ databases">
        <title>Draft Genome Sequence of Draconibacterium sp. JN14CK-3.</title>
        <authorList>
            <person name="Dong C."/>
            <person name="Lai Q."/>
            <person name="Shao Z."/>
        </authorList>
    </citation>
    <scope>NUCLEOTIDE SEQUENCE [LARGE SCALE GENOMIC DNA]</scope>
    <source>
        <strain evidence="6 7">JN14CK-3</strain>
    </source>
</reference>
<dbReference type="GO" id="GO:0016811">
    <property type="term" value="F:hydrolase activity, acting on carbon-nitrogen (but not peptide) bonds, in linear amides"/>
    <property type="evidence" value="ECO:0007669"/>
    <property type="project" value="InterPro"/>
</dbReference>
<dbReference type="PANTHER" id="PTHR34218:SF4">
    <property type="entry name" value="ACYL-HOMOSERINE LACTONE ACYLASE QUIP"/>
    <property type="match status" value="1"/>
</dbReference>
<dbReference type="SUPFAM" id="SSF56235">
    <property type="entry name" value="N-terminal nucleophile aminohydrolases (Ntn hydrolases)"/>
    <property type="match status" value="1"/>
</dbReference>
<dbReference type="InterPro" id="IPR014395">
    <property type="entry name" value="Pen/GL7ACA/AHL_acylase"/>
</dbReference>
<comment type="similarity">
    <text evidence="1">Belongs to the peptidase S45 family.</text>
</comment>
<dbReference type="Gene3D" id="1.10.1400.10">
    <property type="match status" value="1"/>
</dbReference>
<evidence type="ECO:0008006" key="8">
    <source>
        <dbReference type="Google" id="ProtNLM"/>
    </source>
</evidence>
<protein>
    <recommendedName>
        <fullName evidence="8">Penicillin amidase</fullName>
    </recommendedName>
</protein>
<gene>
    <name evidence="6" type="ORF">LH29_16190</name>
</gene>
<dbReference type="Pfam" id="PF01804">
    <property type="entry name" value="Penicil_amidase"/>
    <property type="match status" value="1"/>
</dbReference>
<comment type="cofactor">
    <cofactor evidence="5">
        <name>Ca(2+)</name>
        <dbReference type="ChEBI" id="CHEBI:29108"/>
    </cofactor>
    <text evidence="5">Binds 1 Ca(2+) ion per dimer.</text>
</comment>
<dbReference type="Gene3D" id="1.10.439.10">
    <property type="entry name" value="Penicillin Amidohydrolase, domain 1"/>
    <property type="match status" value="1"/>
</dbReference>
<dbReference type="Gene3D" id="2.30.120.10">
    <property type="match status" value="1"/>
</dbReference>
<name>A0A0D8JAX3_9BACT</name>
<evidence type="ECO:0000256" key="3">
    <source>
        <dbReference type="ARBA" id="ARBA00023145"/>
    </source>
</evidence>
<feature type="binding site" evidence="5">
    <location>
        <position position="197"/>
    </location>
    <ligand>
        <name>Ca(2+)</name>
        <dbReference type="ChEBI" id="CHEBI:29108"/>
    </ligand>
</feature>
<dbReference type="GO" id="GO:0017000">
    <property type="term" value="P:antibiotic biosynthetic process"/>
    <property type="evidence" value="ECO:0007669"/>
    <property type="project" value="InterPro"/>
</dbReference>
<dbReference type="PANTHER" id="PTHR34218">
    <property type="entry name" value="PEPTIDASE S45 PENICILLIN AMIDASE"/>
    <property type="match status" value="1"/>
</dbReference>
<keyword evidence="5" id="KW-0106">Calcium</keyword>
<feature type="binding site" evidence="5">
    <location>
        <position position="332"/>
    </location>
    <ligand>
        <name>Ca(2+)</name>
        <dbReference type="ChEBI" id="CHEBI:29108"/>
    </ligand>
</feature>
<accession>A0A0D8JAX3</accession>
<feature type="binding site" evidence="5">
    <location>
        <position position="335"/>
    </location>
    <ligand>
        <name>Ca(2+)</name>
        <dbReference type="ChEBI" id="CHEBI:29108"/>
    </ligand>
</feature>
<dbReference type="InterPro" id="IPR043146">
    <property type="entry name" value="Penicillin_amidase_N_B-knob"/>
</dbReference>
<comment type="caution">
    <text evidence="6">The sequence shown here is derived from an EMBL/GenBank/DDBJ whole genome shotgun (WGS) entry which is preliminary data.</text>
</comment>
<evidence type="ECO:0000256" key="2">
    <source>
        <dbReference type="ARBA" id="ARBA00022801"/>
    </source>
</evidence>
<dbReference type="InterPro" id="IPR029055">
    <property type="entry name" value="Ntn_hydrolases_N"/>
</dbReference>
<evidence type="ECO:0000313" key="6">
    <source>
        <dbReference type="EMBL" id="KJF42938.1"/>
    </source>
</evidence>
<sequence>MSQKINFKMNTLKLVLLGVLGFLVLAVVVGFAVLQNVKTSAVPDYNESLKLEGLSEPVSIFRDEHAIPHIYAENEADLYRAVGFAMAQDRLWQMDLLRRVTQGRLSEILGKDQLETDLMMRALRIQQKSEKILASSSPEIVAALEAYSDGINQYIRKYPLPPEFKILQYEPEMWEPVHCINLIGYMSWDLSMGWGTEYYLHQLRAEVSDEKIAELIPDLKNHKTAIYPEFGNIEIEAAETLLSATENLTELGAEIFNGSNNWAVAGKKSNTGKPLLANDMHLGLFAPGIWYQMHQVVEGKMNVTGLVVPGQPFVICGHNDSIAWGMTNVMVDDLDFYAEKLNEDSTKYWFDGAWHDLNIKKETIKTKEGEEFEEELKFTHRGPMVNRFKKEKETPLSIRWLGNEMSNEIRTVFLLNRANNWSDFRSAVSTFKSVSQNVVYADVKGNIGLQCSAGVPIRAGSGIQIYPGDSSKYDWQGLVPFEELPYEFNPERGYVSSANNKTAPDDYPYYISHWFATPSRIDRIREMLEEKEKLGIDDVKAMHSDWKSKTAEQMTNVFVESLQKQPDFNETEQAAFSKLKSWDYNLTRESQAASIFEILYRKSMENLVKDELSPELFQGMLGQKMLLENLMINLLAEGQSQWTDNVMTDEKETFDDIIVQSFRETVTDLTTQLGTDVEQWKWGSIHTITLKHPLGVVSVLDKALKLNRGPFEVPGSFHTVCPYSYSYKNLYETMHGASHRHIFSTANWDDSQTVIPTGTSGIPASDFYLDQTAKYLDNDYHPDLFSKQNVGNNARFEMQLKPE</sequence>
<keyword evidence="2" id="KW-0378">Hydrolase</keyword>